<evidence type="ECO:0000313" key="6">
    <source>
        <dbReference type="Proteomes" id="UP000289557"/>
    </source>
</evidence>
<dbReference type="PRINTS" id="PR00840">
    <property type="entry name" value="Y06768FAMILY"/>
</dbReference>
<feature type="signal peptide" evidence="3">
    <location>
        <begin position="1"/>
        <end position="24"/>
    </location>
</feature>
<reference evidence="5 6" key="1">
    <citation type="submission" date="2019-01" db="EMBL/GenBank/DDBJ databases">
        <authorList>
            <consortium name="Pathogen Informatics"/>
        </authorList>
    </citation>
    <scope>NUCLEOTIDE SEQUENCE [LARGE SCALE GENOMIC DNA]</scope>
    <source>
        <strain evidence="5 6">NCTC10119</strain>
    </source>
</reference>
<dbReference type="Pfam" id="PF01732">
    <property type="entry name" value="Mycop_pep_DUF31"/>
    <property type="match status" value="1"/>
</dbReference>
<gene>
    <name evidence="5" type="ORF">NCTC10119_00111</name>
</gene>
<evidence type="ECO:0000256" key="3">
    <source>
        <dbReference type="SAM" id="SignalP"/>
    </source>
</evidence>
<keyword evidence="2" id="KW-1003">Cell membrane</keyword>
<evidence type="ECO:0000256" key="1">
    <source>
        <dbReference type="ARBA" id="ARBA00007807"/>
    </source>
</evidence>
<keyword evidence="5" id="KW-0449">Lipoprotein</keyword>
<dbReference type="GeneID" id="66608728"/>
<feature type="chain" id="PRO_5043297900" evidence="3">
    <location>
        <begin position="25"/>
        <end position="458"/>
    </location>
</feature>
<keyword evidence="3" id="KW-0732">Signal</keyword>
<keyword evidence="2" id="KW-0472">Membrane</keyword>
<protein>
    <submittedName>
        <fullName evidence="5">Lipoprotein</fullName>
    </submittedName>
</protein>
<dbReference type="InterPro" id="IPR022382">
    <property type="entry name" value="Mycoplasma_peptidase_DUF31"/>
</dbReference>
<proteinExistence type="inferred from homology"/>
<dbReference type="Proteomes" id="UP000289557">
    <property type="component" value="Chromosome"/>
</dbReference>
<dbReference type="RefSeq" id="WP_014325621.1">
    <property type="nucleotide sequence ID" value="NZ_AP017318.1"/>
</dbReference>
<dbReference type="SUPFAM" id="SSF50494">
    <property type="entry name" value="Trypsin-like serine proteases"/>
    <property type="match status" value="1"/>
</dbReference>
<sequence length="458" mass="51865">MVIALKRFSFLASIATLTVLNACATISLSDKSGEFYINNIPSSAELHRINYDLTFSLGFTNRIQTKKKNEVNFVAFYGTGWLIDWKEGNQYQPFRVYLATNVHVAAGLKNEADYLPYSQPDAELGWTVDFRLGKYTNVKDFVSPNEIGLPNGAQAFVSAQTSTIPKTAFTAHDFVDYTLPQEQKGKEQKEQQWMKNSQTKDTDVHPYADFAVLEILLFPDSSTDRKIFNHFIQPAIRAYKQLGDSLNIFANQTLDQPKHNRYYLLGYPFLRERGQSLFVSQTGEEKEILGQKAQVPNEDPIVSLRVPSKPTLSRNKGDDFNGSSWAWNYDHTKNFAFNRKFLGKDYQIYGKGIGINRSDLGGGASGSLVLNDKKQIAGIYFGASSSGPNEWGLAQLLRWRTRSGLNEEAVSVVYDLIFGNPNTRKYYAQFAKKNNTHLYKQIVKSRSAEFRFVENSNN</sequence>
<feature type="domain" description="DUF31" evidence="4">
    <location>
        <begin position="45"/>
        <end position="382"/>
    </location>
</feature>
<evidence type="ECO:0000259" key="4">
    <source>
        <dbReference type="Pfam" id="PF01732"/>
    </source>
</evidence>
<dbReference type="InterPro" id="IPR022381">
    <property type="entry name" value="Uncharacterised_MG067"/>
</dbReference>
<comment type="similarity">
    <text evidence="1">Belongs to the MG067/MG068/MG395 family.</text>
</comment>
<evidence type="ECO:0000313" key="5">
    <source>
        <dbReference type="EMBL" id="VEU56859.1"/>
    </source>
</evidence>
<evidence type="ECO:0000256" key="2">
    <source>
        <dbReference type="ARBA" id="ARBA00022475"/>
    </source>
</evidence>
<name>A0AAX0SS17_MYCPM</name>
<dbReference type="AlphaFoldDB" id="A0AAX0SS17"/>
<dbReference type="InterPro" id="IPR009003">
    <property type="entry name" value="Peptidase_S1_PA"/>
</dbReference>
<dbReference type="EMBL" id="LR214945">
    <property type="protein sequence ID" value="VEU56859.1"/>
    <property type="molecule type" value="Genomic_DNA"/>
</dbReference>
<accession>A0AAX0SS17</accession>
<organism evidence="5 6">
    <name type="scientific">Mycoplasmoides pneumoniae</name>
    <name type="common">Mycoplasma pneumoniae</name>
    <dbReference type="NCBI Taxonomy" id="2104"/>
    <lineage>
        <taxon>Bacteria</taxon>
        <taxon>Bacillati</taxon>
        <taxon>Mycoplasmatota</taxon>
        <taxon>Mycoplasmoidales</taxon>
        <taxon>Mycoplasmoidaceae</taxon>
        <taxon>Mycoplasmoides</taxon>
    </lineage>
</organism>